<name>A0ABP8NAA6_9BACT</name>
<dbReference type="Gene3D" id="3.40.50.1460">
    <property type="match status" value="1"/>
</dbReference>
<evidence type="ECO:0000313" key="4">
    <source>
        <dbReference type="Proteomes" id="UP001501175"/>
    </source>
</evidence>
<dbReference type="Proteomes" id="UP001501175">
    <property type="component" value="Unassembled WGS sequence"/>
</dbReference>
<evidence type="ECO:0000259" key="2">
    <source>
        <dbReference type="Pfam" id="PF01364"/>
    </source>
</evidence>
<dbReference type="InterPro" id="IPR001769">
    <property type="entry name" value="Gingipain"/>
</dbReference>
<dbReference type="SUPFAM" id="SSF52129">
    <property type="entry name" value="Caspase-like"/>
    <property type="match status" value="1"/>
</dbReference>
<dbReference type="NCBIfam" id="NF033707">
    <property type="entry name" value="T9SS_sortase"/>
    <property type="match status" value="1"/>
</dbReference>
<dbReference type="InterPro" id="IPR029030">
    <property type="entry name" value="Caspase-like_dom_sf"/>
</dbReference>
<protein>
    <submittedName>
        <fullName evidence="3">Type IX secretion system sortase PorU</fullName>
    </submittedName>
</protein>
<dbReference type="CDD" id="cd02258">
    <property type="entry name" value="Peptidase_C25_N"/>
    <property type="match status" value="1"/>
</dbReference>
<evidence type="ECO:0000256" key="1">
    <source>
        <dbReference type="ARBA" id="ARBA00022729"/>
    </source>
</evidence>
<proteinExistence type="predicted"/>
<dbReference type="InterPro" id="IPR029031">
    <property type="entry name" value="Gingipain_N_sf"/>
</dbReference>
<keyword evidence="4" id="KW-1185">Reference proteome</keyword>
<accession>A0ABP8NAA6</accession>
<feature type="domain" description="Gingipain" evidence="2">
    <location>
        <begin position="363"/>
        <end position="734"/>
    </location>
</feature>
<dbReference type="Gene3D" id="2.60.40.4070">
    <property type="match status" value="1"/>
</dbReference>
<evidence type="ECO:0000313" key="3">
    <source>
        <dbReference type="EMBL" id="GAA4463905.1"/>
    </source>
</evidence>
<keyword evidence="1" id="KW-0732">Signal</keyword>
<organism evidence="3 4">
    <name type="scientific">Nibrella saemangeumensis</name>
    <dbReference type="NCBI Taxonomy" id="1084526"/>
    <lineage>
        <taxon>Bacteria</taxon>
        <taxon>Pseudomonadati</taxon>
        <taxon>Bacteroidota</taxon>
        <taxon>Cytophagia</taxon>
        <taxon>Cytophagales</taxon>
        <taxon>Spirosomataceae</taxon>
        <taxon>Nibrella</taxon>
    </lineage>
</organism>
<gene>
    <name evidence="3" type="primary">porU</name>
    <name evidence="3" type="ORF">GCM10023189_42500</name>
</gene>
<sequence>MKIGVTKTGVYRLDYATLTKQAPTLANVDPRRFRLYGNGGAPLPQPNAAARPQDLIENAIMVTGEADGRFDHSDAILFFGQSPHTIRYDSTARRLTHLINPYSDTTFYFLTAGTEAGMRIENRPAGVATSQPVITTFTDYIFREEDLTNRIQSGREWWGDYFGVYPSQAFTFDLSGYLANTPLTVASSVMAEATVPTKFTLRQENQPIGTHEIGAVTDYRYDRKGIESRKVFTYTPAAVANPLKLTLDYDKANQSGAQGYLNFLAIQFQRDIRQYQEPVWVRGPAGRYVARGAGSGLRIWDISDPFRIVAQTYTLTGQEAAWSSTSRTDNGFYLFTESQLIEPASVRPILNQNLRAEATPDLLIVTPATWQNEAERLATFRRNHDGLTVLVVTTQQVYNEFASGQPDVSAIRDLARYLHQKQPGQLRYLLLFGDATYDYRNKSKMLTPAEQANTIPVYESRESLNPVLTYSSDDYFGFLKDTDGQWDENPAGDHLLDIGIGRLPVKSIAEAKTVVDKLINYSANPRLTGDWRTHLMFVADDGDDNMHQTDADRLSRQVETQYPAFRPERIFVDAFPLEKTTTGQKAPGVNQVINRGMEEGRLIINYAGHGGISGWAEEQILTLQDIFSWRNQRLPLLVTATCEFGRYDDPSRNSGAELALVSNAAGSIGLLTTTRPVFANTNFLLNQAFYESVFRMTQGELPRLGDIMRATKNNSLSGSLNRNFALLGDPSLRLAYPQANVTLTHLNGQVLLPSRPDTLRALQPVELKGEIRDPTGNQLLSDFTGTLRLTLYDKPATQTTRGNSGPRMSYPAYDSPLFTGQVSVVQGRFTVRFRLPKALDQTYGLGKVHTYAIRADSLLEATGSYNGFSIGGTTAPDSTDTQPPVIKLAIGSQVLSQEPLTVAGPDVLLIGQLSDNWGINTARSTNHNLLLTLNDQLPLIANEYYTALAPNGRQGELRYTFRGLEPGTYTVQVKASDISNNSAGAALTFIVSEKPKLAFQGVRAFPNPFSTQVTIEATHNRPGETIGWSLAIFDVTGRLLTEQQGTCDQCPSTLPGIAWDGHGNSGAALPNGLYLYRLTLQAATDKTEAVESGRLIMMK</sequence>
<dbReference type="Gene3D" id="3.40.50.10390">
    <property type="entry name" value="Gingipain r, domain 1"/>
    <property type="match status" value="1"/>
</dbReference>
<comment type="caution">
    <text evidence="3">The sequence shown here is derived from an EMBL/GenBank/DDBJ whole genome shotgun (WGS) entry which is preliminary data.</text>
</comment>
<reference evidence="4" key="1">
    <citation type="journal article" date="2019" name="Int. J. Syst. Evol. Microbiol.">
        <title>The Global Catalogue of Microorganisms (GCM) 10K type strain sequencing project: providing services to taxonomists for standard genome sequencing and annotation.</title>
        <authorList>
            <consortium name="The Broad Institute Genomics Platform"/>
            <consortium name="The Broad Institute Genome Sequencing Center for Infectious Disease"/>
            <person name="Wu L."/>
            <person name="Ma J."/>
        </authorList>
    </citation>
    <scope>NUCLEOTIDE SEQUENCE [LARGE SCALE GENOMIC DNA]</scope>
    <source>
        <strain evidence="4">JCM 17927</strain>
    </source>
</reference>
<dbReference type="EMBL" id="BAABHD010000075">
    <property type="protein sequence ID" value="GAA4463905.1"/>
    <property type="molecule type" value="Genomic_DNA"/>
</dbReference>
<dbReference type="Pfam" id="PF01364">
    <property type="entry name" value="Peptidase_C25"/>
    <property type="match status" value="1"/>
</dbReference>